<gene>
    <name evidence="1" type="ORF">B0H17DRAFT_1136231</name>
</gene>
<protein>
    <submittedName>
        <fullName evidence="1">Uncharacterized protein</fullName>
    </submittedName>
</protein>
<dbReference type="AlphaFoldDB" id="A0AAD7DEF6"/>
<evidence type="ECO:0000313" key="2">
    <source>
        <dbReference type="Proteomes" id="UP001221757"/>
    </source>
</evidence>
<organism evidence="1 2">
    <name type="scientific">Mycena rosella</name>
    <name type="common">Pink bonnet</name>
    <name type="synonym">Agaricus rosellus</name>
    <dbReference type="NCBI Taxonomy" id="1033263"/>
    <lineage>
        <taxon>Eukaryota</taxon>
        <taxon>Fungi</taxon>
        <taxon>Dikarya</taxon>
        <taxon>Basidiomycota</taxon>
        <taxon>Agaricomycotina</taxon>
        <taxon>Agaricomycetes</taxon>
        <taxon>Agaricomycetidae</taxon>
        <taxon>Agaricales</taxon>
        <taxon>Marasmiineae</taxon>
        <taxon>Mycenaceae</taxon>
        <taxon>Mycena</taxon>
    </lineage>
</organism>
<proteinExistence type="predicted"/>
<comment type="caution">
    <text evidence="1">The sequence shown here is derived from an EMBL/GenBank/DDBJ whole genome shotgun (WGS) entry which is preliminary data.</text>
</comment>
<sequence length="187" mass="20286">MEELQVWPPGLVVLCEEARVGFDRSETRPNRALFPPYHHTSSVTSSLIITSGPYPLKFGLWALALGSPHLLNGCPHPDKDVATPLPFLATIGPVSSAGDRHFGGPKYYPLSIAQSRGHINVALLRPPAKSSDFNMSSCDIIQRYKSRLGTSTQASRAGIRILSARQASNFCPLTASSLILDVTFTWG</sequence>
<dbReference type="EMBL" id="JARKIE010000087">
    <property type="protein sequence ID" value="KAJ7687505.1"/>
    <property type="molecule type" value="Genomic_DNA"/>
</dbReference>
<keyword evidence="2" id="KW-1185">Reference proteome</keyword>
<accession>A0AAD7DEF6</accession>
<name>A0AAD7DEF6_MYCRO</name>
<evidence type="ECO:0000313" key="1">
    <source>
        <dbReference type="EMBL" id="KAJ7687505.1"/>
    </source>
</evidence>
<dbReference type="Proteomes" id="UP001221757">
    <property type="component" value="Unassembled WGS sequence"/>
</dbReference>
<reference evidence="1" key="1">
    <citation type="submission" date="2023-03" db="EMBL/GenBank/DDBJ databases">
        <title>Massive genome expansion in bonnet fungi (Mycena s.s.) driven by repeated elements and novel gene families across ecological guilds.</title>
        <authorList>
            <consortium name="Lawrence Berkeley National Laboratory"/>
            <person name="Harder C.B."/>
            <person name="Miyauchi S."/>
            <person name="Viragh M."/>
            <person name="Kuo A."/>
            <person name="Thoen E."/>
            <person name="Andreopoulos B."/>
            <person name="Lu D."/>
            <person name="Skrede I."/>
            <person name="Drula E."/>
            <person name="Henrissat B."/>
            <person name="Morin E."/>
            <person name="Kohler A."/>
            <person name="Barry K."/>
            <person name="LaButti K."/>
            <person name="Morin E."/>
            <person name="Salamov A."/>
            <person name="Lipzen A."/>
            <person name="Mereny Z."/>
            <person name="Hegedus B."/>
            <person name="Baldrian P."/>
            <person name="Stursova M."/>
            <person name="Weitz H."/>
            <person name="Taylor A."/>
            <person name="Grigoriev I.V."/>
            <person name="Nagy L.G."/>
            <person name="Martin F."/>
            <person name="Kauserud H."/>
        </authorList>
    </citation>
    <scope>NUCLEOTIDE SEQUENCE</scope>
    <source>
        <strain evidence="1">CBHHK067</strain>
    </source>
</reference>